<sequence length="64" mass="7110">MARVAVRCTPRSTNGNEFVVGWQWNLNRVIQRRTVNQHNGIHGSTKGCAKEGSATEFCGQALEH</sequence>
<keyword evidence="2" id="KW-1185">Reference proteome</keyword>
<dbReference type="Proteomes" id="UP000308671">
    <property type="component" value="Unassembled WGS sequence"/>
</dbReference>
<protein>
    <submittedName>
        <fullName evidence="1">Uncharacterized protein</fullName>
    </submittedName>
</protein>
<organism evidence="1 2">
    <name type="scientific">Botrytis galanthina</name>
    <dbReference type="NCBI Taxonomy" id="278940"/>
    <lineage>
        <taxon>Eukaryota</taxon>
        <taxon>Fungi</taxon>
        <taxon>Dikarya</taxon>
        <taxon>Ascomycota</taxon>
        <taxon>Pezizomycotina</taxon>
        <taxon>Leotiomycetes</taxon>
        <taxon>Helotiales</taxon>
        <taxon>Sclerotiniaceae</taxon>
        <taxon>Botrytis</taxon>
    </lineage>
</organism>
<dbReference type="AlphaFoldDB" id="A0A4S8RKQ3"/>
<comment type="caution">
    <text evidence="1">The sequence shown here is derived from an EMBL/GenBank/DDBJ whole genome shotgun (WGS) entry which is preliminary data.</text>
</comment>
<gene>
    <name evidence="1" type="ORF">BGAL_0009g00390</name>
</gene>
<reference evidence="1 2" key="1">
    <citation type="submission" date="2017-12" db="EMBL/GenBank/DDBJ databases">
        <title>Comparative genomics of Botrytis spp.</title>
        <authorList>
            <person name="Valero-Jimenez C.A."/>
            <person name="Tapia P."/>
            <person name="Veloso J."/>
            <person name="Silva-Moreno E."/>
            <person name="Staats M."/>
            <person name="Valdes J.H."/>
            <person name="Van Kan J.A.L."/>
        </authorList>
    </citation>
    <scope>NUCLEOTIDE SEQUENCE [LARGE SCALE GENOMIC DNA]</scope>
    <source>
        <strain evidence="1 2">MUCL435</strain>
    </source>
</reference>
<dbReference type="EMBL" id="PQXL01000009">
    <property type="protein sequence ID" value="THV55389.1"/>
    <property type="molecule type" value="Genomic_DNA"/>
</dbReference>
<proteinExistence type="predicted"/>
<evidence type="ECO:0000313" key="2">
    <source>
        <dbReference type="Proteomes" id="UP000308671"/>
    </source>
</evidence>
<accession>A0A4S8RKQ3</accession>
<evidence type="ECO:0000313" key="1">
    <source>
        <dbReference type="EMBL" id="THV55389.1"/>
    </source>
</evidence>
<name>A0A4S8RKQ3_9HELO</name>